<name>A0A9X2HTC3_9SPHN</name>
<keyword evidence="2" id="KW-1185">Reference proteome</keyword>
<dbReference type="AlphaFoldDB" id="A0A9X2HTC3"/>
<sequence>MREGSAVPAFLLFDYSLNRRRATLVASVIDLEARLADAAIQTFDKLVGGLFTRARRSRERRYQDSIRSVGELMRLFGATIAALGEAIEHGGNPLELIDEAVGWHRLVRAKAQVDALADLSGEDALVAATGR</sequence>
<evidence type="ECO:0000313" key="2">
    <source>
        <dbReference type="Proteomes" id="UP001139451"/>
    </source>
</evidence>
<dbReference type="Proteomes" id="UP001139451">
    <property type="component" value="Unassembled WGS sequence"/>
</dbReference>
<reference evidence="1" key="1">
    <citation type="submission" date="2022-05" db="EMBL/GenBank/DDBJ databases">
        <title>Sphingomonas sp. strain MG17 Genome sequencing and assembly.</title>
        <authorList>
            <person name="Kim I."/>
        </authorList>
    </citation>
    <scope>NUCLEOTIDE SEQUENCE</scope>
    <source>
        <strain evidence="1">MG17</strain>
    </source>
</reference>
<proteinExistence type="predicted"/>
<organism evidence="1 2">
    <name type="scientific">Sphingomonas tagetis</name>
    <dbReference type="NCBI Taxonomy" id="2949092"/>
    <lineage>
        <taxon>Bacteria</taxon>
        <taxon>Pseudomonadati</taxon>
        <taxon>Pseudomonadota</taxon>
        <taxon>Alphaproteobacteria</taxon>
        <taxon>Sphingomonadales</taxon>
        <taxon>Sphingomonadaceae</taxon>
        <taxon>Sphingomonas</taxon>
    </lineage>
</organism>
<protein>
    <submittedName>
        <fullName evidence="1">Uncharacterized protein</fullName>
    </submittedName>
</protein>
<accession>A0A9X2HTC3</accession>
<dbReference type="EMBL" id="JAMLDX010000033">
    <property type="protein sequence ID" value="MCP3733128.1"/>
    <property type="molecule type" value="Genomic_DNA"/>
</dbReference>
<dbReference type="RefSeq" id="WP_254297245.1">
    <property type="nucleotide sequence ID" value="NZ_JAMLDX010000033.1"/>
</dbReference>
<comment type="caution">
    <text evidence="1">The sequence shown here is derived from an EMBL/GenBank/DDBJ whole genome shotgun (WGS) entry which is preliminary data.</text>
</comment>
<evidence type="ECO:0000313" key="1">
    <source>
        <dbReference type="EMBL" id="MCP3733128.1"/>
    </source>
</evidence>
<gene>
    <name evidence="1" type="ORF">M9978_22230</name>
</gene>